<name>A0A433QIK3_9FUNG</name>
<evidence type="ECO:0000256" key="1">
    <source>
        <dbReference type="SAM" id="MobiDB-lite"/>
    </source>
</evidence>
<comment type="caution">
    <text evidence="2">The sequence shown here is derived from an EMBL/GenBank/DDBJ whole genome shotgun (WGS) entry which is preliminary data.</text>
</comment>
<reference evidence="2 3" key="1">
    <citation type="journal article" date="2018" name="New Phytol.">
        <title>Phylogenomics of Endogonaceae and evolution of mycorrhizas within Mucoromycota.</title>
        <authorList>
            <person name="Chang Y."/>
            <person name="Desiro A."/>
            <person name="Na H."/>
            <person name="Sandor L."/>
            <person name="Lipzen A."/>
            <person name="Clum A."/>
            <person name="Barry K."/>
            <person name="Grigoriev I.V."/>
            <person name="Martin F.M."/>
            <person name="Stajich J.E."/>
            <person name="Smith M.E."/>
            <person name="Bonito G."/>
            <person name="Spatafora J.W."/>
        </authorList>
    </citation>
    <scope>NUCLEOTIDE SEQUENCE [LARGE SCALE GENOMIC DNA]</scope>
    <source>
        <strain evidence="2 3">AD002</strain>
    </source>
</reference>
<accession>A0A433QIK3</accession>
<gene>
    <name evidence="2" type="ORF">BC938DRAFT_480727</name>
</gene>
<sequence length="186" mass="20386">MDISNTIARYLNDVAFSKWSVTGCLEFLTERNTWANERLLNIKTNLYGSEVKVQVIGDKLATLCPAASSASNPATIPVAEDAVSLVTPSASNSATTLVDSGSPEKRKREEDDNMLLPSVQEFAMDIFGNEVECSETMRAICSEHMKYHPADDVIDTAKIVILQATMKPSRRSISYGNRGENGEFDS</sequence>
<keyword evidence="3" id="KW-1185">Reference proteome</keyword>
<dbReference type="AlphaFoldDB" id="A0A433QIK3"/>
<evidence type="ECO:0000313" key="2">
    <source>
        <dbReference type="EMBL" id="RUS29381.1"/>
    </source>
</evidence>
<evidence type="ECO:0000313" key="3">
    <source>
        <dbReference type="Proteomes" id="UP000274822"/>
    </source>
</evidence>
<protein>
    <submittedName>
        <fullName evidence="2">Uncharacterized protein</fullName>
    </submittedName>
</protein>
<organism evidence="2 3">
    <name type="scientific">Jimgerdemannia flammicorona</name>
    <dbReference type="NCBI Taxonomy" id="994334"/>
    <lineage>
        <taxon>Eukaryota</taxon>
        <taxon>Fungi</taxon>
        <taxon>Fungi incertae sedis</taxon>
        <taxon>Mucoromycota</taxon>
        <taxon>Mucoromycotina</taxon>
        <taxon>Endogonomycetes</taxon>
        <taxon>Endogonales</taxon>
        <taxon>Endogonaceae</taxon>
        <taxon>Jimgerdemannia</taxon>
    </lineage>
</organism>
<proteinExistence type="predicted"/>
<feature type="region of interest" description="Disordered" evidence="1">
    <location>
        <begin position="92"/>
        <end position="113"/>
    </location>
</feature>
<dbReference type="Proteomes" id="UP000274822">
    <property type="component" value="Unassembled WGS sequence"/>
</dbReference>
<dbReference type="EMBL" id="RBNJ01005231">
    <property type="protein sequence ID" value="RUS29381.1"/>
    <property type="molecule type" value="Genomic_DNA"/>
</dbReference>